<protein>
    <submittedName>
        <fullName evidence="1">Uncharacterized protein</fullName>
    </submittedName>
</protein>
<evidence type="ECO:0000313" key="2">
    <source>
        <dbReference type="Proteomes" id="UP001179540"/>
    </source>
</evidence>
<proteinExistence type="predicted"/>
<dbReference type="EMBL" id="CP116613">
    <property type="protein sequence ID" value="WCF98629.1"/>
    <property type="molecule type" value="Genomic_DNA"/>
</dbReference>
<evidence type="ECO:0000313" key="1">
    <source>
        <dbReference type="EMBL" id="WCF98629.1"/>
    </source>
</evidence>
<name>A0AAF0BCS3_PORGN</name>
<sequence length="53" mass="6145">MGCFWNKKRDANRRERIILALLASPWFEPSEDSTLRDVADKIDRYVSSGCLDV</sequence>
<gene>
    <name evidence="1" type="ORF">NY149_09000</name>
</gene>
<accession>A0AAF0BCS3</accession>
<reference evidence="1" key="1">
    <citation type="submission" date="2023-01" db="EMBL/GenBank/DDBJ databases">
        <title>Phages are important unrecognized players in the ecology of the oral pathogen Porphyromonas gingivalis.</title>
        <authorList>
            <person name="Matrishin C.B."/>
            <person name="Kauffman K.M."/>
        </authorList>
    </citation>
    <scope>NUCLEOTIDE SEQUENCE</scope>
    <source>
        <strain evidence="1">HG1691old</strain>
    </source>
</reference>
<dbReference type="RefSeq" id="WP_271912352.1">
    <property type="nucleotide sequence ID" value="NZ_CP116613.1"/>
</dbReference>
<dbReference type="Proteomes" id="UP001179540">
    <property type="component" value="Chromosome"/>
</dbReference>
<organism evidence="1 2">
    <name type="scientific">Porphyromonas gingivalis</name>
    <name type="common">Bacteroides gingivalis</name>
    <dbReference type="NCBI Taxonomy" id="837"/>
    <lineage>
        <taxon>Bacteria</taxon>
        <taxon>Pseudomonadati</taxon>
        <taxon>Bacteroidota</taxon>
        <taxon>Bacteroidia</taxon>
        <taxon>Bacteroidales</taxon>
        <taxon>Porphyromonadaceae</taxon>
        <taxon>Porphyromonas</taxon>
    </lineage>
</organism>
<dbReference type="AlphaFoldDB" id="A0AAF0BCS3"/>